<sequence>MPLLRSEAPASIPDEETLEYLLGERASNATIHRRRKTEAYNELDDEAKARTGLVTLGERQEIIPGDPHGIYPCWAGNFAIIEPLVAQLNSLTIHESDAIKRIREFLAEVPLTDPETLARKYGNDSKYDVLQDTEYEMAVTFHILTKSVRVVNKIDVDMEDPETYEDNKQAKESEGIIDDIFDEVEMHVLVQQHLVSAILAEDPNATNQTPTSAHGIELWLADLRNKARHRYWFGMTKSERSVVREEALSEVYYKDVHEDHVQTVRKHWPDFWDNSKEDPDPFQQYLKDQLAVEKGIWTLVEEDILIVTDVNNRVLFANVEGLAQLLFGSDLSVDRDAGTNTTKEASNPDAGTDTNIIDLMFRLIDMWSFFTPLPAPEANRHPVDSYIREIHPELDMSKANVAQLQNAKMCMAHYGFWSTPHDIAARQLFRSPDALFTRSLDQDYCRDLFPGFFQAAMGKATSLIRFLVEPLDPVHYAECKDVFAAIPDNRKLTTGSSSSSSDKPEDFLSLFGLGINGFTQRHHDPRDVVNGLAGLCTFGQCTGGDLCLPQLGIRVPYRPGACAILRGSELEHLVSDYDGTRFFIVGTNHESARYYGLCELARMHIAGKRQQPAPCRG</sequence>
<name>M7SE44_EUTLA</name>
<gene>
    <name evidence="1" type="ORF">UCREL1_8527</name>
</gene>
<evidence type="ECO:0000313" key="2">
    <source>
        <dbReference type="Proteomes" id="UP000012174"/>
    </source>
</evidence>
<dbReference type="Proteomes" id="UP000012174">
    <property type="component" value="Unassembled WGS sequence"/>
</dbReference>
<dbReference type="HOGENOM" id="CLU_030580_0_0_1"/>
<dbReference type="KEGG" id="ela:UCREL1_8527"/>
<evidence type="ECO:0000313" key="1">
    <source>
        <dbReference type="EMBL" id="EMR64504.1"/>
    </source>
</evidence>
<dbReference type="eggNOG" id="ENOG502RKIJ">
    <property type="taxonomic scope" value="Eukaryota"/>
</dbReference>
<organism evidence="1 2">
    <name type="scientific">Eutypa lata (strain UCR-EL1)</name>
    <name type="common">Grapevine dieback disease fungus</name>
    <name type="synonym">Eutypa armeniacae</name>
    <dbReference type="NCBI Taxonomy" id="1287681"/>
    <lineage>
        <taxon>Eukaryota</taxon>
        <taxon>Fungi</taxon>
        <taxon>Dikarya</taxon>
        <taxon>Ascomycota</taxon>
        <taxon>Pezizomycotina</taxon>
        <taxon>Sordariomycetes</taxon>
        <taxon>Xylariomycetidae</taxon>
        <taxon>Xylariales</taxon>
        <taxon>Diatrypaceae</taxon>
        <taxon>Eutypa</taxon>
    </lineage>
</organism>
<dbReference type="Gene3D" id="3.60.130.30">
    <property type="match status" value="1"/>
</dbReference>
<protein>
    <submittedName>
        <fullName evidence="1">Uncharacterized protein</fullName>
    </submittedName>
</protein>
<dbReference type="OrthoDB" id="4638065at2759"/>
<keyword evidence="2" id="KW-1185">Reference proteome</keyword>
<dbReference type="AlphaFoldDB" id="M7SE44"/>
<proteinExistence type="predicted"/>
<reference evidence="2" key="1">
    <citation type="journal article" date="2013" name="Genome Announc.">
        <title>Draft genome sequence of the grapevine dieback fungus Eutypa lata UCR-EL1.</title>
        <authorList>
            <person name="Blanco-Ulate B."/>
            <person name="Rolshausen P.E."/>
            <person name="Cantu D."/>
        </authorList>
    </citation>
    <scope>NUCLEOTIDE SEQUENCE [LARGE SCALE GENOMIC DNA]</scope>
    <source>
        <strain evidence="2">UCR-EL1</strain>
    </source>
</reference>
<dbReference type="EMBL" id="KB707053">
    <property type="protein sequence ID" value="EMR64504.1"/>
    <property type="molecule type" value="Genomic_DNA"/>
</dbReference>
<accession>M7SE44</accession>